<dbReference type="Gene3D" id="3.40.50.300">
    <property type="entry name" value="P-loop containing nucleotide triphosphate hydrolases"/>
    <property type="match status" value="1"/>
</dbReference>
<dbReference type="Pfam" id="PF00160">
    <property type="entry name" value="Pro_isomerase"/>
    <property type="match status" value="1"/>
</dbReference>
<evidence type="ECO:0000259" key="5">
    <source>
        <dbReference type="PROSITE" id="PS50072"/>
    </source>
</evidence>
<dbReference type="InterPro" id="IPR029000">
    <property type="entry name" value="Cyclophilin-like_dom_sf"/>
</dbReference>
<evidence type="ECO:0000256" key="3">
    <source>
        <dbReference type="ARBA" id="ARBA00023110"/>
    </source>
</evidence>
<dbReference type="PANTHER" id="PTHR11071">
    <property type="entry name" value="PEPTIDYL-PROLYL CIS-TRANS ISOMERASE"/>
    <property type="match status" value="1"/>
</dbReference>
<dbReference type="PANTHER" id="PTHR11071:SF561">
    <property type="entry name" value="PEPTIDYL-PROLYL CIS-TRANS ISOMERASE D-RELATED"/>
    <property type="match status" value="1"/>
</dbReference>
<keyword evidence="3" id="KW-0697">Rotamase</keyword>
<keyword evidence="7" id="KW-1185">Reference proteome</keyword>
<sequence length="363" mass="38923">MVVVHGRRIVAGKQRCRCSGDSAYPFTTPGVAPSCMGGNVLSSFVSLLSPISLFLGPTLVPNRMRESLYLFESGINSRWFLRTSVVLLLNKIDVFKRKLLKGGDFARHNGTGGKNINGEKFASASLRLASPSLHGNASKNTNGSQFFVTTAVTEWVRRPPRFPSPASAPSLTSPPHLHLFVSFHLLVLSELHPFTLSILLLSLLSLPPPFYLLAPLCYFACSPLRFVSSPRSCSHFCPSTLSIPALSRSCHPSSLPCPSTLSIPALSRSSVQAAVQHALVFVSSRFLALPGLPFASSPALAPALLLPINPPLLTQLDGKHVVFAEVLSGMDLVRTIERLGSPDGTPKAKIVIKKAGVVDEGVD</sequence>
<dbReference type="EMBL" id="JARKIE010000130">
    <property type="protein sequence ID" value="KAJ7679584.1"/>
    <property type="molecule type" value="Genomic_DNA"/>
</dbReference>
<keyword evidence="4" id="KW-0413">Isomerase</keyword>
<comment type="caution">
    <text evidence="6">The sequence shown here is derived from an EMBL/GenBank/DDBJ whole genome shotgun (WGS) entry which is preliminary data.</text>
</comment>
<evidence type="ECO:0000256" key="4">
    <source>
        <dbReference type="ARBA" id="ARBA00023235"/>
    </source>
</evidence>
<dbReference type="EC" id="5.2.1.8" evidence="2"/>
<gene>
    <name evidence="6" type="ORF">B0H17DRAFT_1206495</name>
</gene>
<dbReference type="GO" id="GO:0016018">
    <property type="term" value="F:cyclosporin A binding"/>
    <property type="evidence" value="ECO:0007669"/>
    <property type="project" value="TreeGrafter"/>
</dbReference>
<name>A0AAD7D4U5_MYCRO</name>
<dbReference type="GO" id="GO:0003755">
    <property type="term" value="F:peptidyl-prolyl cis-trans isomerase activity"/>
    <property type="evidence" value="ECO:0007669"/>
    <property type="project" value="UniProtKB-KW"/>
</dbReference>
<evidence type="ECO:0000313" key="7">
    <source>
        <dbReference type="Proteomes" id="UP001221757"/>
    </source>
</evidence>
<dbReference type="PROSITE" id="PS50072">
    <property type="entry name" value="CSA_PPIASE_2"/>
    <property type="match status" value="1"/>
</dbReference>
<reference evidence="6" key="1">
    <citation type="submission" date="2023-03" db="EMBL/GenBank/DDBJ databases">
        <title>Massive genome expansion in bonnet fungi (Mycena s.s.) driven by repeated elements and novel gene families across ecological guilds.</title>
        <authorList>
            <consortium name="Lawrence Berkeley National Laboratory"/>
            <person name="Harder C.B."/>
            <person name="Miyauchi S."/>
            <person name="Viragh M."/>
            <person name="Kuo A."/>
            <person name="Thoen E."/>
            <person name="Andreopoulos B."/>
            <person name="Lu D."/>
            <person name="Skrede I."/>
            <person name="Drula E."/>
            <person name="Henrissat B."/>
            <person name="Morin E."/>
            <person name="Kohler A."/>
            <person name="Barry K."/>
            <person name="LaButti K."/>
            <person name="Morin E."/>
            <person name="Salamov A."/>
            <person name="Lipzen A."/>
            <person name="Mereny Z."/>
            <person name="Hegedus B."/>
            <person name="Baldrian P."/>
            <person name="Stursova M."/>
            <person name="Weitz H."/>
            <person name="Taylor A."/>
            <person name="Grigoriev I.V."/>
            <person name="Nagy L.G."/>
            <person name="Martin F."/>
            <person name="Kauserud H."/>
        </authorList>
    </citation>
    <scope>NUCLEOTIDE SEQUENCE</scope>
    <source>
        <strain evidence="6">CBHHK067</strain>
    </source>
</reference>
<comment type="catalytic activity">
    <reaction evidence="1">
        <text>[protein]-peptidylproline (omega=180) = [protein]-peptidylproline (omega=0)</text>
        <dbReference type="Rhea" id="RHEA:16237"/>
        <dbReference type="Rhea" id="RHEA-COMP:10747"/>
        <dbReference type="Rhea" id="RHEA-COMP:10748"/>
        <dbReference type="ChEBI" id="CHEBI:83833"/>
        <dbReference type="ChEBI" id="CHEBI:83834"/>
        <dbReference type="EC" id="5.2.1.8"/>
    </reaction>
</comment>
<accession>A0AAD7D4U5</accession>
<dbReference type="GO" id="GO:0006457">
    <property type="term" value="P:protein folding"/>
    <property type="evidence" value="ECO:0007669"/>
    <property type="project" value="TreeGrafter"/>
</dbReference>
<dbReference type="InterPro" id="IPR027417">
    <property type="entry name" value="P-loop_NTPase"/>
</dbReference>
<dbReference type="InterPro" id="IPR002130">
    <property type="entry name" value="Cyclophilin-type_PPIase_dom"/>
</dbReference>
<dbReference type="GO" id="GO:0005737">
    <property type="term" value="C:cytoplasm"/>
    <property type="evidence" value="ECO:0007669"/>
    <property type="project" value="TreeGrafter"/>
</dbReference>
<protein>
    <recommendedName>
        <fullName evidence="2">peptidylprolyl isomerase</fullName>
        <ecNumber evidence="2">5.2.1.8</ecNumber>
    </recommendedName>
</protein>
<dbReference type="SUPFAM" id="SSF50891">
    <property type="entry name" value="Cyclophilin-like"/>
    <property type="match status" value="2"/>
</dbReference>
<proteinExistence type="predicted"/>
<evidence type="ECO:0000256" key="2">
    <source>
        <dbReference type="ARBA" id="ARBA00013194"/>
    </source>
</evidence>
<dbReference type="SUPFAM" id="SSF52540">
    <property type="entry name" value="P-loop containing nucleoside triphosphate hydrolases"/>
    <property type="match status" value="1"/>
</dbReference>
<dbReference type="AlphaFoldDB" id="A0AAD7D4U5"/>
<dbReference type="Proteomes" id="UP001221757">
    <property type="component" value="Unassembled WGS sequence"/>
</dbReference>
<evidence type="ECO:0000256" key="1">
    <source>
        <dbReference type="ARBA" id="ARBA00000971"/>
    </source>
</evidence>
<evidence type="ECO:0000313" key="6">
    <source>
        <dbReference type="EMBL" id="KAJ7679584.1"/>
    </source>
</evidence>
<organism evidence="6 7">
    <name type="scientific">Mycena rosella</name>
    <name type="common">Pink bonnet</name>
    <name type="synonym">Agaricus rosellus</name>
    <dbReference type="NCBI Taxonomy" id="1033263"/>
    <lineage>
        <taxon>Eukaryota</taxon>
        <taxon>Fungi</taxon>
        <taxon>Dikarya</taxon>
        <taxon>Basidiomycota</taxon>
        <taxon>Agaricomycotina</taxon>
        <taxon>Agaricomycetes</taxon>
        <taxon>Agaricomycetidae</taxon>
        <taxon>Agaricales</taxon>
        <taxon>Marasmiineae</taxon>
        <taxon>Mycenaceae</taxon>
        <taxon>Mycena</taxon>
    </lineage>
</organism>
<dbReference type="Gene3D" id="2.40.100.10">
    <property type="entry name" value="Cyclophilin-like"/>
    <property type="match status" value="1"/>
</dbReference>
<feature type="domain" description="PPIase cyclophilin-type" evidence="5">
    <location>
        <begin position="94"/>
        <end position="357"/>
    </location>
</feature>